<keyword evidence="3" id="KW-1185">Reference proteome</keyword>
<protein>
    <submittedName>
        <fullName evidence="2">Uncharacterized protein</fullName>
    </submittedName>
</protein>
<evidence type="ECO:0000313" key="3">
    <source>
        <dbReference type="Proteomes" id="UP000032180"/>
    </source>
</evidence>
<dbReference type="EnsemblPlants" id="LPERR04G03090.1">
    <property type="protein sequence ID" value="LPERR04G03090.1"/>
    <property type="gene ID" value="LPERR04G03090"/>
</dbReference>
<name>A0A0D9W2R4_9ORYZ</name>
<dbReference type="PANTHER" id="PTHR33026">
    <property type="entry name" value="OS06G0360600 PROTEIN"/>
    <property type="match status" value="1"/>
</dbReference>
<reference evidence="2" key="3">
    <citation type="submission" date="2015-04" db="UniProtKB">
        <authorList>
            <consortium name="EnsemblPlants"/>
        </authorList>
    </citation>
    <scope>IDENTIFICATION</scope>
</reference>
<proteinExistence type="predicted"/>
<evidence type="ECO:0000256" key="1">
    <source>
        <dbReference type="SAM" id="MobiDB-lite"/>
    </source>
</evidence>
<sequence length="313" mass="33291">MLEVAPLMKKTAELKQSGLTGIWVARHFLKYRLNPLKDRVHPTFDYTGHHDPTRESEVDLEEEEVGNKLQALFADGVDIPTKKNKPRCRSFHIYRPSPRLDSRPSSVANIARPDQAPTPEGKAVDFFNELYNDDEEATEATTAATTIHADSPQGAKRNLIIASDSDNEAADHKPNTSFTGKDDDAPPQPSSTSVAEKSMAVPTGSQSELVKGDAPSTTLPLSPQATAMEICPVVAQVATSSAIVPTVNNTPSTTASIAPAAISQSTLSSALALTTTVDVPSADKGKQVQVSPLAIESSAGSDSEKTVSDSNFL</sequence>
<accession>A0A0D9W2R4</accession>
<dbReference type="HOGENOM" id="CLU_889544_0_0_1"/>
<evidence type="ECO:0000313" key="2">
    <source>
        <dbReference type="EnsemblPlants" id="LPERR04G03090.1"/>
    </source>
</evidence>
<reference evidence="2 3" key="1">
    <citation type="submission" date="2012-08" db="EMBL/GenBank/DDBJ databases">
        <title>Oryza genome evolution.</title>
        <authorList>
            <person name="Wing R.A."/>
        </authorList>
    </citation>
    <scope>NUCLEOTIDE SEQUENCE</scope>
</reference>
<organism evidence="2 3">
    <name type="scientific">Leersia perrieri</name>
    <dbReference type="NCBI Taxonomy" id="77586"/>
    <lineage>
        <taxon>Eukaryota</taxon>
        <taxon>Viridiplantae</taxon>
        <taxon>Streptophyta</taxon>
        <taxon>Embryophyta</taxon>
        <taxon>Tracheophyta</taxon>
        <taxon>Spermatophyta</taxon>
        <taxon>Magnoliopsida</taxon>
        <taxon>Liliopsida</taxon>
        <taxon>Poales</taxon>
        <taxon>Poaceae</taxon>
        <taxon>BOP clade</taxon>
        <taxon>Oryzoideae</taxon>
        <taxon>Oryzeae</taxon>
        <taxon>Oryzinae</taxon>
        <taxon>Leersia</taxon>
    </lineage>
</organism>
<dbReference type="PANTHER" id="PTHR33026:SF7">
    <property type="entry name" value="OS03G0100275 PROTEIN"/>
    <property type="match status" value="1"/>
</dbReference>
<feature type="compositionally biased region" description="Basic and acidic residues" evidence="1">
    <location>
        <begin position="169"/>
        <end position="184"/>
    </location>
</feature>
<reference evidence="3" key="2">
    <citation type="submission" date="2013-12" db="EMBL/GenBank/DDBJ databases">
        <authorList>
            <person name="Yu Y."/>
            <person name="Lee S."/>
            <person name="de Baynast K."/>
            <person name="Wissotski M."/>
            <person name="Liu L."/>
            <person name="Talag J."/>
            <person name="Goicoechea J."/>
            <person name="Angelova A."/>
            <person name="Jetty R."/>
            <person name="Kudrna D."/>
            <person name="Golser W."/>
            <person name="Rivera L."/>
            <person name="Zhang J."/>
            <person name="Wing R."/>
        </authorList>
    </citation>
    <scope>NUCLEOTIDE SEQUENCE</scope>
</reference>
<dbReference type="Proteomes" id="UP000032180">
    <property type="component" value="Chromosome 4"/>
</dbReference>
<dbReference type="Gramene" id="LPERR04G03090.1">
    <property type="protein sequence ID" value="LPERR04G03090.1"/>
    <property type="gene ID" value="LPERR04G03090"/>
</dbReference>
<feature type="region of interest" description="Disordered" evidence="1">
    <location>
        <begin position="164"/>
        <end position="221"/>
    </location>
</feature>
<dbReference type="AlphaFoldDB" id="A0A0D9W2R4"/>